<dbReference type="AlphaFoldDB" id="A0A445MAG5"/>
<proteinExistence type="predicted"/>
<feature type="chain" id="PRO_5019578463" evidence="2">
    <location>
        <begin position="36"/>
        <end position="93"/>
    </location>
</feature>
<dbReference type="EMBL" id="KV875506">
    <property type="protein sequence ID" value="RZR71223.1"/>
    <property type="molecule type" value="Genomic_DNA"/>
</dbReference>
<name>A0A445MAG5_ENSVE</name>
<feature type="region of interest" description="Disordered" evidence="1">
    <location>
        <begin position="59"/>
        <end position="93"/>
    </location>
</feature>
<organism evidence="3">
    <name type="scientific">Ensete ventricosum</name>
    <name type="common">Abyssinian banana</name>
    <name type="synonym">Musa ensete</name>
    <dbReference type="NCBI Taxonomy" id="4639"/>
    <lineage>
        <taxon>Eukaryota</taxon>
        <taxon>Viridiplantae</taxon>
        <taxon>Streptophyta</taxon>
        <taxon>Embryophyta</taxon>
        <taxon>Tracheophyta</taxon>
        <taxon>Spermatophyta</taxon>
        <taxon>Magnoliopsida</taxon>
        <taxon>Liliopsida</taxon>
        <taxon>Zingiberales</taxon>
        <taxon>Musaceae</taxon>
        <taxon>Ensete</taxon>
    </lineage>
</organism>
<keyword evidence="2" id="KW-0732">Signal</keyword>
<evidence type="ECO:0000256" key="2">
    <source>
        <dbReference type="SAM" id="SignalP"/>
    </source>
</evidence>
<protein>
    <submittedName>
        <fullName evidence="3">Uncharacterized protein</fullName>
    </submittedName>
</protein>
<accession>A0A445MAG5</accession>
<feature type="compositionally biased region" description="Basic and acidic residues" evidence="1">
    <location>
        <begin position="72"/>
        <end position="81"/>
    </location>
</feature>
<gene>
    <name evidence="3" type="ORF">BHM03_00004196</name>
</gene>
<feature type="signal peptide" evidence="2">
    <location>
        <begin position="1"/>
        <end position="35"/>
    </location>
</feature>
<reference evidence="3" key="1">
    <citation type="journal article" date="2018" name="Data Brief">
        <title>Genome sequence data from 17 accessions of Ensete ventricosum, a staple food crop for millions in Ethiopia.</title>
        <authorList>
            <person name="Yemataw Z."/>
            <person name="Muzemil S."/>
            <person name="Ambachew D."/>
            <person name="Tripathi L."/>
            <person name="Tesfaye K."/>
            <person name="Chala A."/>
            <person name="Farbos A."/>
            <person name="O'Neill P."/>
            <person name="Moore K."/>
            <person name="Grant M."/>
            <person name="Studholme D.J."/>
        </authorList>
    </citation>
    <scope>NUCLEOTIDE SEQUENCE [LARGE SCALE GENOMIC DNA]</scope>
    <source>
        <tissue evidence="3">Leaf</tissue>
    </source>
</reference>
<dbReference type="Proteomes" id="UP000290560">
    <property type="component" value="Unassembled WGS sequence"/>
</dbReference>
<evidence type="ECO:0000313" key="3">
    <source>
        <dbReference type="EMBL" id="RZR71223.1"/>
    </source>
</evidence>
<evidence type="ECO:0000256" key="1">
    <source>
        <dbReference type="SAM" id="MobiDB-lite"/>
    </source>
</evidence>
<sequence>MSSMAAARRRRRRRRLLFCLMILCSVWVFFRLQEGAEEIPMFRRRLGFILHKETAAVTGKRPTPLKLPPAGTDDRFNDSKRQAPSCPDPLHNR</sequence>